<dbReference type="Proteomes" id="UP000070184">
    <property type="component" value="Unassembled WGS sequence"/>
</dbReference>
<gene>
    <name evidence="1" type="ORF">AKJ61_00815</name>
</gene>
<evidence type="ECO:0000313" key="2">
    <source>
        <dbReference type="Proteomes" id="UP000070184"/>
    </source>
</evidence>
<reference evidence="1 2" key="1">
    <citation type="journal article" date="2016" name="Sci. Rep.">
        <title>Metabolic traits of an uncultured archaeal lineage -MSBL1- from brine pools of the Red Sea.</title>
        <authorList>
            <person name="Mwirichia R."/>
            <person name="Alam I."/>
            <person name="Rashid M."/>
            <person name="Vinu M."/>
            <person name="Ba-Alawi W."/>
            <person name="Anthony Kamau A."/>
            <person name="Kamanda Ngugi D."/>
            <person name="Goker M."/>
            <person name="Klenk H.P."/>
            <person name="Bajic V."/>
            <person name="Stingl U."/>
        </authorList>
    </citation>
    <scope>NUCLEOTIDE SEQUENCE [LARGE SCALE GENOMIC DNA]</scope>
    <source>
        <strain evidence="1">SCGC-AAA259B11</strain>
    </source>
</reference>
<dbReference type="AlphaFoldDB" id="A0A133U857"/>
<name>A0A133U857_9EURY</name>
<dbReference type="EMBL" id="LHXK01000006">
    <property type="protein sequence ID" value="KXA90374.1"/>
    <property type="molecule type" value="Genomic_DNA"/>
</dbReference>
<evidence type="ECO:0000313" key="1">
    <source>
        <dbReference type="EMBL" id="KXA90374.1"/>
    </source>
</evidence>
<accession>A0A133U857</accession>
<organism evidence="1 2">
    <name type="scientific">candidate division MSBL1 archaeon SCGC-AAA259B11</name>
    <dbReference type="NCBI Taxonomy" id="1698260"/>
    <lineage>
        <taxon>Archaea</taxon>
        <taxon>Methanobacteriati</taxon>
        <taxon>Methanobacteriota</taxon>
        <taxon>candidate division MSBL1</taxon>
    </lineage>
</organism>
<sequence>MGNLYNTTLALKGTLFDAMKAGEKTVEIRNHSQGISEDDVVRFTKGYNPEYGSLIRRVVEVDEKNVLDITVRELIAAQIRNLPWLLDYAEGSLFLFHLEELSSETSEVMKSG</sequence>
<keyword evidence="2" id="KW-1185">Reference proteome</keyword>
<proteinExistence type="predicted"/>
<protein>
    <submittedName>
        <fullName evidence="1">Uncharacterized protein</fullName>
    </submittedName>
</protein>
<comment type="caution">
    <text evidence="1">The sequence shown here is derived from an EMBL/GenBank/DDBJ whole genome shotgun (WGS) entry which is preliminary data.</text>
</comment>